<sequence>MSQHQDRRIHADALRRHYRFSQAKRFKRQALVMMASVALGGLIVPHMMLPPGTMQATGTYYFAKAKTWFASGTTAEPGIMVDYGGERYEASARIVAAHPYFRDAAAATTSFVVRGLWLGFAGWLSGLILFRQAMARRRELALRDRFIAGTLVTTEQRLAKLTRREAGERALAIGAVPIPTRLETRHMAMIGTTGSGKTTVLRQMLDGIEARGEAALVYDTSGEFIAHYYRPERGDIILNPFDARCAYWSPFAEIAHPADADRIANQLVTETGQHDRDVWLETSRILVANMIRALWREGKGTLPDLLDALQVRTKDDLKLWLGNSSSARTFADDADRATGSVLFMLAKASNLIQFLRMQEGDEAPFAFRDFISGLDKHEGRKPWIFVPRKEDYFEASKPLLACWLECAASAVLGLSPSADRRVWFVLDELADLPRVDNLARLLPEGRKFGAAVVLTFQAIGQMRHRYGPQLAESMLGCCNTKLFLQLTDSETRQWSSKTIGTCDVEVPTMTDALAHGDDKARTTLGRQRETRPAVLESEFRLPKHEGYLLFPDGLPVARIKLSADHIARRGEPRQPGFAEGDPKNSLWHRSVEAPPPAPPKPDAPAAPAAPSSPAAESPPTPPAGNGPV</sequence>
<evidence type="ECO:0000256" key="2">
    <source>
        <dbReference type="ARBA" id="ARBA00022475"/>
    </source>
</evidence>
<feature type="compositionally biased region" description="Low complexity" evidence="6">
    <location>
        <begin position="605"/>
        <end position="615"/>
    </location>
</feature>
<dbReference type="SUPFAM" id="SSF52540">
    <property type="entry name" value="P-loop containing nucleoside triphosphate hydrolases"/>
    <property type="match status" value="1"/>
</dbReference>
<evidence type="ECO:0000313" key="10">
    <source>
        <dbReference type="Proteomes" id="UP000030907"/>
    </source>
</evidence>
<evidence type="ECO:0000259" key="8">
    <source>
        <dbReference type="Pfam" id="PF10412"/>
    </source>
</evidence>
<keyword evidence="3 7" id="KW-0812">Transmembrane</keyword>
<feature type="compositionally biased region" description="Pro residues" evidence="6">
    <location>
        <begin position="616"/>
        <end position="628"/>
    </location>
</feature>
<dbReference type="InterPro" id="IPR051539">
    <property type="entry name" value="T4SS-coupling_protein"/>
</dbReference>
<dbReference type="Proteomes" id="UP000030907">
    <property type="component" value="Chromosome"/>
</dbReference>
<keyword evidence="2" id="KW-1003">Cell membrane</keyword>
<keyword evidence="4 7" id="KW-1133">Transmembrane helix</keyword>
<dbReference type="STRING" id="1515612.SKP52_22115"/>
<protein>
    <submittedName>
        <fullName evidence="9">Type IV secretory pathway VirD4 components-like protein</fullName>
    </submittedName>
</protein>
<dbReference type="RefSeq" id="WP_039578761.1">
    <property type="nucleotide sequence ID" value="NZ_CP009122.1"/>
</dbReference>
<evidence type="ECO:0000313" key="9">
    <source>
        <dbReference type="EMBL" id="AJA11273.1"/>
    </source>
</evidence>
<dbReference type="PANTHER" id="PTHR37937:SF1">
    <property type="entry name" value="CONJUGATIVE TRANSFER: DNA TRANSPORT"/>
    <property type="match status" value="1"/>
</dbReference>
<reference evidence="9 10" key="1">
    <citation type="journal article" date="2015" name="Int. J. Syst. Evol. Microbiol.">
        <title>Description of Sphingopyxis fribergensis sp. nov. - a soil bacterium with the ability to degrade styrene and phenylacetic acid.</title>
        <authorList>
            <person name="Oelschlagel M."/>
            <person name="Ruckert C."/>
            <person name="Kalinowski J."/>
            <person name="Schmidt G."/>
            <person name="Schlomann M."/>
            <person name="Tischler D."/>
        </authorList>
    </citation>
    <scope>NUCLEOTIDE SEQUENCE [LARGE SCALE GENOMIC DNA]</scope>
    <source>
        <strain evidence="9 10">Kp5.2</strain>
    </source>
</reference>
<feature type="region of interest" description="Disordered" evidence="6">
    <location>
        <begin position="569"/>
        <end position="628"/>
    </location>
</feature>
<evidence type="ECO:0000256" key="3">
    <source>
        <dbReference type="ARBA" id="ARBA00022692"/>
    </source>
</evidence>
<accession>A0A0A7PPW0</accession>
<dbReference type="AlphaFoldDB" id="A0A0A7PPW0"/>
<gene>
    <name evidence="9" type="ORF">SKP52_22115</name>
</gene>
<evidence type="ECO:0000256" key="7">
    <source>
        <dbReference type="SAM" id="Phobius"/>
    </source>
</evidence>
<dbReference type="CDD" id="cd01127">
    <property type="entry name" value="TrwB_TraG_TraD_VirD4"/>
    <property type="match status" value="1"/>
</dbReference>
<proteinExistence type="predicted"/>
<keyword evidence="5 7" id="KW-0472">Membrane</keyword>
<dbReference type="InterPro" id="IPR019476">
    <property type="entry name" value="T4SS_TraD_DNA-bd"/>
</dbReference>
<evidence type="ECO:0000256" key="4">
    <source>
        <dbReference type="ARBA" id="ARBA00022989"/>
    </source>
</evidence>
<organism evidence="9 10">
    <name type="scientific">Sphingopyxis fribergensis</name>
    <dbReference type="NCBI Taxonomy" id="1515612"/>
    <lineage>
        <taxon>Bacteria</taxon>
        <taxon>Pseudomonadati</taxon>
        <taxon>Pseudomonadota</taxon>
        <taxon>Alphaproteobacteria</taxon>
        <taxon>Sphingomonadales</taxon>
        <taxon>Sphingomonadaceae</taxon>
        <taxon>Sphingopyxis</taxon>
    </lineage>
</organism>
<dbReference type="EMBL" id="CP009122">
    <property type="protein sequence ID" value="AJA11273.1"/>
    <property type="molecule type" value="Genomic_DNA"/>
</dbReference>
<comment type="subcellular location">
    <subcellularLocation>
        <location evidence="1">Cell membrane</location>
        <topology evidence="1">Multi-pass membrane protein</topology>
    </subcellularLocation>
</comment>
<evidence type="ECO:0000256" key="1">
    <source>
        <dbReference type="ARBA" id="ARBA00004651"/>
    </source>
</evidence>
<dbReference type="Pfam" id="PF10412">
    <property type="entry name" value="TrwB_AAD_bind"/>
    <property type="match status" value="1"/>
</dbReference>
<evidence type="ECO:0000256" key="5">
    <source>
        <dbReference type="ARBA" id="ARBA00023136"/>
    </source>
</evidence>
<feature type="transmembrane region" description="Helical" evidence="7">
    <location>
        <begin position="30"/>
        <end position="49"/>
    </location>
</feature>
<evidence type="ECO:0000256" key="6">
    <source>
        <dbReference type="SAM" id="MobiDB-lite"/>
    </source>
</evidence>
<dbReference type="KEGG" id="sphk:SKP52_22115"/>
<keyword evidence="10" id="KW-1185">Reference proteome</keyword>
<feature type="domain" description="Type IV secretion system coupling protein TraD DNA-binding" evidence="8">
    <location>
        <begin position="171"/>
        <end position="561"/>
    </location>
</feature>
<dbReference type="GO" id="GO:0005886">
    <property type="term" value="C:plasma membrane"/>
    <property type="evidence" value="ECO:0007669"/>
    <property type="project" value="UniProtKB-SubCell"/>
</dbReference>
<feature type="compositionally biased region" description="Pro residues" evidence="6">
    <location>
        <begin position="593"/>
        <end position="604"/>
    </location>
</feature>
<dbReference type="Gene3D" id="3.40.50.300">
    <property type="entry name" value="P-loop containing nucleotide triphosphate hydrolases"/>
    <property type="match status" value="2"/>
</dbReference>
<dbReference type="OrthoDB" id="102453at2"/>
<dbReference type="PANTHER" id="PTHR37937">
    <property type="entry name" value="CONJUGATIVE TRANSFER: DNA TRANSPORT"/>
    <property type="match status" value="1"/>
</dbReference>
<name>A0A0A7PPW0_9SPHN</name>
<dbReference type="HOGENOM" id="CLU_016763_5_1_5"/>
<dbReference type="InterPro" id="IPR027417">
    <property type="entry name" value="P-loop_NTPase"/>
</dbReference>